<accession>A0A561XPR6</accession>
<dbReference type="EMBL" id="VJWE01000012">
    <property type="protein sequence ID" value="TWG38114.1"/>
    <property type="molecule type" value="Genomic_DNA"/>
</dbReference>
<evidence type="ECO:0000313" key="1">
    <source>
        <dbReference type="EMBL" id="TWG38114.1"/>
    </source>
</evidence>
<dbReference type="AlphaFoldDB" id="A0A561XPR6"/>
<dbReference type="RefSeq" id="WP_244303698.1">
    <property type="nucleotide sequence ID" value="NZ_VJWE01000012.1"/>
</dbReference>
<gene>
    <name evidence="1" type="ORF">ATF69_2054</name>
</gene>
<name>A0A561XPR6_ACIDE</name>
<dbReference type="GeneID" id="51111121"/>
<sequence length="149" mass="15573">MFTMSSTPFISYSVAPAGAQRSSWSRLVARPAAVLVAAMALGGALSFPTAAQAQSDEASLARGALPDTTPQQRYQSAIREAGGGLKVSLEECRAMPTAERKRCESEARARYQADMAAAKALLRGDPSAGPVNVTGGPIRSTETVYVVKP</sequence>
<evidence type="ECO:0000313" key="2">
    <source>
        <dbReference type="Proteomes" id="UP000321485"/>
    </source>
</evidence>
<comment type="caution">
    <text evidence="1">The sequence shown here is derived from an EMBL/GenBank/DDBJ whole genome shotgun (WGS) entry which is preliminary data.</text>
</comment>
<reference evidence="1 2" key="1">
    <citation type="journal article" date="2015" name="Stand. Genomic Sci.">
        <title>Genomic Encyclopedia of Bacterial and Archaeal Type Strains, Phase III: the genomes of soil and plant-associated and newly described type strains.</title>
        <authorList>
            <person name="Whitman W.B."/>
            <person name="Woyke T."/>
            <person name="Klenk H.P."/>
            <person name="Zhou Y."/>
            <person name="Lilburn T.G."/>
            <person name="Beck B.J."/>
            <person name="De Vos P."/>
            <person name="Vandamme P."/>
            <person name="Eisen J.A."/>
            <person name="Garrity G."/>
            <person name="Hugenholtz P."/>
            <person name="Kyrpides N.C."/>
        </authorList>
    </citation>
    <scope>NUCLEOTIDE SEQUENCE [LARGE SCALE GENOMIC DNA]</scope>
    <source>
        <strain evidence="1 2">DSM 64</strain>
    </source>
</reference>
<organism evidence="1 2">
    <name type="scientific">Acidovorax delafieldii</name>
    <name type="common">Pseudomonas delafieldii</name>
    <dbReference type="NCBI Taxonomy" id="47920"/>
    <lineage>
        <taxon>Bacteria</taxon>
        <taxon>Pseudomonadati</taxon>
        <taxon>Pseudomonadota</taxon>
        <taxon>Betaproteobacteria</taxon>
        <taxon>Burkholderiales</taxon>
        <taxon>Comamonadaceae</taxon>
        <taxon>Acidovorax</taxon>
    </lineage>
</organism>
<dbReference type="Proteomes" id="UP000321485">
    <property type="component" value="Unassembled WGS sequence"/>
</dbReference>
<proteinExistence type="predicted"/>
<protein>
    <submittedName>
        <fullName evidence="1">Uncharacterized protein</fullName>
    </submittedName>
</protein>